<accession>A0A9K3GMZ4</accession>
<reference evidence="1 2" key="1">
    <citation type="journal article" date="2018" name="PLoS ONE">
        <title>The draft genome of Kipferlia bialata reveals reductive genome evolution in fornicate parasites.</title>
        <authorList>
            <person name="Tanifuji G."/>
            <person name="Takabayashi S."/>
            <person name="Kume K."/>
            <person name="Takagi M."/>
            <person name="Nakayama T."/>
            <person name="Kamikawa R."/>
            <person name="Inagaki Y."/>
            <person name="Hashimoto T."/>
        </authorList>
    </citation>
    <scope>NUCLEOTIDE SEQUENCE [LARGE SCALE GENOMIC DNA]</scope>
    <source>
        <strain evidence="1">NY0173</strain>
    </source>
</reference>
<evidence type="ECO:0000313" key="1">
    <source>
        <dbReference type="EMBL" id="GIQ89804.1"/>
    </source>
</evidence>
<evidence type="ECO:0000313" key="2">
    <source>
        <dbReference type="Proteomes" id="UP000265618"/>
    </source>
</evidence>
<comment type="caution">
    <text evidence="1">The sequence shown here is derived from an EMBL/GenBank/DDBJ whole genome shotgun (WGS) entry which is preliminary data.</text>
</comment>
<protein>
    <submittedName>
        <fullName evidence="1">Uncharacterized protein</fullName>
    </submittedName>
</protein>
<dbReference type="AlphaFoldDB" id="A0A9K3GMZ4"/>
<keyword evidence="2" id="KW-1185">Reference proteome</keyword>
<gene>
    <name evidence="1" type="ORF">KIPB_012380</name>
</gene>
<dbReference type="Proteomes" id="UP000265618">
    <property type="component" value="Unassembled WGS sequence"/>
</dbReference>
<dbReference type="EMBL" id="BDIP01005450">
    <property type="protein sequence ID" value="GIQ89804.1"/>
    <property type="molecule type" value="Genomic_DNA"/>
</dbReference>
<proteinExistence type="predicted"/>
<name>A0A9K3GMZ4_9EUKA</name>
<sequence>MAAPGSLSPYLISLVDVALDRSEDVSELRQLVADHEKYPLPVDFQRQKHQYRLQGNAAE</sequence>
<organism evidence="1 2">
    <name type="scientific">Kipferlia bialata</name>
    <dbReference type="NCBI Taxonomy" id="797122"/>
    <lineage>
        <taxon>Eukaryota</taxon>
        <taxon>Metamonada</taxon>
        <taxon>Carpediemonas-like organisms</taxon>
        <taxon>Kipferlia</taxon>
    </lineage>
</organism>
<feature type="non-terminal residue" evidence="1">
    <location>
        <position position="1"/>
    </location>
</feature>